<dbReference type="Proteomes" id="UP000092574">
    <property type="component" value="Chromosome"/>
</dbReference>
<accession>A0A1C7IAL2</accession>
<dbReference type="CDD" id="cd04693">
    <property type="entry name" value="NUDIX_Hydrolase"/>
    <property type="match status" value="1"/>
</dbReference>
<dbReference type="EMBL" id="CP015405">
    <property type="protein sequence ID" value="ANU76048.1"/>
    <property type="molecule type" value="Genomic_DNA"/>
</dbReference>
<dbReference type="PANTHER" id="PTHR10885">
    <property type="entry name" value="ISOPENTENYL-DIPHOSPHATE DELTA-ISOMERASE"/>
    <property type="match status" value="1"/>
</dbReference>
<dbReference type="OrthoDB" id="9786032at2"/>
<sequence length="177" mass="20587">MELWDICDSKGIPTGRTIEKGSDFGEGEYHIAVEAWIVNRKGEFLIQKRSSRCQHYPNVWSLTAGRIQAGEDARDGCVREVKEEIGLALEREELIHLAHVNREDNSHMIWEVFLARRDISVSGLTLDPDEVAEVRWVTKEMLEDMIRTEDIFTYPEMMDFFHLITENYLDKTAERKA</sequence>
<dbReference type="InterPro" id="IPR000086">
    <property type="entry name" value="NUDIX_hydrolase_dom"/>
</dbReference>
<dbReference type="PROSITE" id="PS00893">
    <property type="entry name" value="NUDIX_BOX"/>
    <property type="match status" value="1"/>
</dbReference>
<evidence type="ECO:0000256" key="1">
    <source>
        <dbReference type="ARBA" id="ARBA00022801"/>
    </source>
</evidence>
<dbReference type="PROSITE" id="PS51462">
    <property type="entry name" value="NUDIX"/>
    <property type="match status" value="1"/>
</dbReference>
<evidence type="ECO:0000313" key="3">
    <source>
        <dbReference type="EMBL" id="ANU76048.1"/>
    </source>
</evidence>
<evidence type="ECO:0000313" key="4">
    <source>
        <dbReference type="Proteomes" id="UP000092574"/>
    </source>
</evidence>
<gene>
    <name evidence="3" type="ORF">A4V09_09890</name>
</gene>
<name>A0A1C7IAL2_9FIRM</name>
<dbReference type="GO" id="GO:0016787">
    <property type="term" value="F:hydrolase activity"/>
    <property type="evidence" value="ECO:0007669"/>
    <property type="project" value="UniProtKB-KW"/>
</dbReference>
<dbReference type="Pfam" id="PF00293">
    <property type="entry name" value="NUDIX"/>
    <property type="match status" value="1"/>
</dbReference>
<dbReference type="Gene3D" id="3.90.79.10">
    <property type="entry name" value="Nucleoside Triphosphate Pyrophosphohydrolase"/>
    <property type="match status" value="1"/>
</dbReference>
<dbReference type="AlphaFoldDB" id="A0A1C7IAL2"/>
<keyword evidence="1 3" id="KW-0378">Hydrolase</keyword>
<dbReference type="SUPFAM" id="SSF55811">
    <property type="entry name" value="Nudix"/>
    <property type="match status" value="1"/>
</dbReference>
<organism evidence="3 4">
    <name type="scientific">Blautia pseudococcoides</name>
    <dbReference type="NCBI Taxonomy" id="1796616"/>
    <lineage>
        <taxon>Bacteria</taxon>
        <taxon>Bacillati</taxon>
        <taxon>Bacillota</taxon>
        <taxon>Clostridia</taxon>
        <taxon>Lachnospirales</taxon>
        <taxon>Lachnospiraceae</taxon>
        <taxon>Blautia</taxon>
    </lineage>
</organism>
<feature type="domain" description="Nudix hydrolase" evidence="2">
    <location>
        <begin position="28"/>
        <end position="159"/>
    </location>
</feature>
<dbReference type="InterPro" id="IPR020084">
    <property type="entry name" value="NUDIX_hydrolase_CS"/>
</dbReference>
<reference evidence="3" key="1">
    <citation type="submission" date="2017-04" db="EMBL/GenBank/DDBJ databases">
        <title>Complete Genome Sequences of Twelve Strains of a Stable Defined Moderately Diverse Mouse Microbiota 2 (sDMDMm2).</title>
        <authorList>
            <person name="Uchimura Y."/>
            <person name="Wyss M."/>
            <person name="Brugiroux S."/>
            <person name="Limenitakis J.P."/>
            <person name="Stecher B."/>
            <person name="McCoy K.D."/>
            <person name="Macpherson A.J."/>
        </authorList>
    </citation>
    <scope>NUCLEOTIDE SEQUENCE</scope>
    <source>
        <strain evidence="3">YL58</strain>
    </source>
</reference>
<keyword evidence="4" id="KW-1185">Reference proteome</keyword>
<dbReference type="RefSeq" id="WP_065542224.1">
    <property type="nucleotide sequence ID" value="NZ_CP015405.2"/>
</dbReference>
<dbReference type="PANTHER" id="PTHR10885:SF0">
    <property type="entry name" value="ISOPENTENYL-DIPHOSPHATE DELTA-ISOMERASE"/>
    <property type="match status" value="1"/>
</dbReference>
<dbReference type="InterPro" id="IPR015797">
    <property type="entry name" value="NUDIX_hydrolase-like_dom_sf"/>
</dbReference>
<protein>
    <submittedName>
        <fullName evidence="3">NUDIX hydrolase</fullName>
    </submittedName>
</protein>
<proteinExistence type="predicted"/>
<evidence type="ECO:0000259" key="2">
    <source>
        <dbReference type="PROSITE" id="PS51462"/>
    </source>
</evidence>
<dbReference type="KEGG" id="byl:A4V09_09890"/>
<dbReference type="STRING" id="1796616.A4V09_09890"/>